<keyword evidence="2" id="KW-1185">Reference proteome</keyword>
<evidence type="ECO:0000313" key="4">
    <source>
        <dbReference type="RefSeq" id="XP_046595979.1"/>
    </source>
</evidence>
<dbReference type="GeneID" id="107219513"/>
<name>A0ABM3G6T4_NEOLC</name>
<proteinExistence type="predicted"/>
<reference evidence="3 4" key="1">
    <citation type="submission" date="2025-05" db="UniProtKB">
        <authorList>
            <consortium name="RefSeq"/>
        </authorList>
    </citation>
    <scope>IDENTIFICATION</scope>
    <source>
        <tissue evidence="3 4">Thorax and Abdomen</tissue>
    </source>
</reference>
<evidence type="ECO:0000313" key="3">
    <source>
        <dbReference type="RefSeq" id="XP_046595978.1"/>
    </source>
</evidence>
<protein>
    <submittedName>
        <fullName evidence="3 4">Uncharacterized protein LOC107219513</fullName>
    </submittedName>
</protein>
<evidence type="ECO:0000256" key="1">
    <source>
        <dbReference type="SAM" id="MobiDB-lite"/>
    </source>
</evidence>
<organism evidence="2 3">
    <name type="scientific">Neodiprion lecontei</name>
    <name type="common">Redheaded pine sawfly</name>
    <dbReference type="NCBI Taxonomy" id="441921"/>
    <lineage>
        <taxon>Eukaryota</taxon>
        <taxon>Metazoa</taxon>
        <taxon>Ecdysozoa</taxon>
        <taxon>Arthropoda</taxon>
        <taxon>Hexapoda</taxon>
        <taxon>Insecta</taxon>
        <taxon>Pterygota</taxon>
        <taxon>Neoptera</taxon>
        <taxon>Endopterygota</taxon>
        <taxon>Hymenoptera</taxon>
        <taxon>Tenthredinoidea</taxon>
        <taxon>Diprionidae</taxon>
        <taxon>Diprioninae</taxon>
        <taxon>Neodiprion</taxon>
    </lineage>
</organism>
<feature type="region of interest" description="Disordered" evidence="1">
    <location>
        <begin position="320"/>
        <end position="340"/>
    </location>
</feature>
<dbReference type="Proteomes" id="UP000829291">
    <property type="component" value="Chromosome 5"/>
</dbReference>
<evidence type="ECO:0000313" key="2">
    <source>
        <dbReference type="Proteomes" id="UP000829291"/>
    </source>
</evidence>
<feature type="compositionally biased region" description="Polar residues" evidence="1">
    <location>
        <begin position="323"/>
        <end position="333"/>
    </location>
</feature>
<accession>A0ABM3G6T4</accession>
<sequence length="593" mass="67434">MNKKVLDLSSLTEFVLHSLRSTDDVKNILRSQCEEVKFVLAPWNLETIEKRQIDQESCKCLGIPSLEDHVNEIATGIDRAVAQARQLREKLAINVLAEKKLARKPSVSQIYASGSRVTASKTRLSDSKGGKENGCKLSSDTNKRAVTEQCDIGIRQREPEEVKSNDTYCPKKKIPVKNQFEVPKALNEKDMRTKVSKGDKKSFTETCQLGRNRTRISESKQIDKKLISTSPYNLLAAASKADRTSKGKKNFIAANKSRIKNIEATNTRSQAVMKRSSSSSEKLIHSSLSLATEKSLDSSISGPASAAELEKLISKLSVDSDTRLSGPNENSEAANCPVHDKNAPKYVEEKIYTSMDVTEGLDRFGVPSDLVKLLKVYHGYFNRQSTSKMANDKRGEKAEHRFLTEFHTMNHDREKLSTRRKLDNLCKDFLPMLKESCNKSMDFIELSQIKIRYTNLDTTCKLLEIRNFSPLKRKVCNMMQNRCTKSLIERNRTWRLNAVWNEACIPNFKEMSRVCYIRYANKNQLLVLFELMQRIQQLKYQATLVNLLNSEVVPSIRDTLEPNSEEYVEAYKMISIVSNLLHQTVPVLVRTDQ</sequence>
<dbReference type="RefSeq" id="XP_046595978.1">
    <property type="nucleotide sequence ID" value="XM_046740022.1"/>
</dbReference>
<gene>
    <name evidence="3 4" type="primary">LOC107219513</name>
</gene>
<dbReference type="RefSeq" id="XP_046595979.1">
    <property type="nucleotide sequence ID" value="XM_046740023.1"/>
</dbReference>